<dbReference type="Proteomes" id="UP000201728">
    <property type="component" value="Chromosome"/>
</dbReference>
<name>A0A222P279_9GAMM</name>
<evidence type="ECO:0000313" key="2">
    <source>
        <dbReference type="Proteomes" id="UP000201728"/>
    </source>
</evidence>
<dbReference type="OrthoDB" id="5656940at2"/>
<dbReference type="InterPro" id="IPR011989">
    <property type="entry name" value="ARM-like"/>
</dbReference>
<evidence type="ECO:0008006" key="3">
    <source>
        <dbReference type="Google" id="ProtNLM"/>
    </source>
</evidence>
<organism evidence="1 2">
    <name type="scientific">Legionella clemsonensis</name>
    <dbReference type="NCBI Taxonomy" id="1867846"/>
    <lineage>
        <taxon>Bacteria</taxon>
        <taxon>Pseudomonadati</taxon>
        <taxon>Pseudomonadota</taxon>
        <taxon>Gammaproteobacteria</taxon>
        <taxon>Legionellales</taxon>
        <taxon>Legionellaceae</taxon>
        <taxon>Legionella</taxon>
    </lineage>
</organism>
<keyword evidence="2" id="KW-1185">Reference proteome</keyword>
<proteinExistence type="predicted"/>
<accession>A0A222P279</accession>
<dbReference type="Gene3D" id="1.25.10.10">
    <property type="entry name" value="Leucine-rich Repeat Variant"/>
    <property type="match status" value="1"/>
</dbReference>
<dbReference type="EMBL" id="CP016397">
    <property type="protein sequence ID" value="ASQ45939.1"/>
    <property type="molecule type" value="Genomic_DNA"/>
</dbReference>
<dbReference type="KEGG" id="lcd:clem_06920"/>
<evidence type="ECO:0000313" key="1">
    <source>
        <dbReference type="EMBL" id="ASQ45939.1"/>
    </source>
</evidence>
<dbReference type="SUPFAM" id="SSF48371">
    <property type="entry name" value="ARM repeat"/>
    <property type="match status" value="1"/>
</dbReference>
<protein>
    <recommendedName>
        <fullName evidence="3">HEAT repeat protein</fullName>
    </recommendedName>
</protein>
<dbReference type="AlphaFoldDB" id="A0A222P279"/>
<dbReference type="InterPro" id="IPR016024">
    <property type="entry name" value="ARM-type_fold"/>
</dbReference>
<gene>
    <name evidence="1" type="ORF">clem_06920</name>
</gene>
<sequence>MTAHFAFFDNIPDHVLINIYFNMPANNILKAGMANKRHHAAAIEALFKKNDEQAQAIQLLLFKKWLKENPSVSIPRNDNTIWDAIRRNSCSIDFRWAGLAVLSKKRGIDLTIRDDFFTFLSKYFFNMDKQAATYALHRKMALHFFACFIEIATPDQQPIIFGILIKALSDSDKSIASSACQILRNITKDFLTTNFDFFARQSIEIIKSDTSLTEAERHYISYFLPQLNREDRLTLLHFIAAQENSPEIQQKQLLAWQYLTDKTNDELKLAFAFVWKSLNSTQPISIKKQAWETLSVLLPQLSKIPLRQSILEINSMLKTGSTELVQQVLKTVLKRNIPTIASHALFHKILKTLLNFIKNNRGGGVASCSLNTLALAANHLDQKSRQKSIKVIIDTINTTQEDNIRHAAFDALSSFGPHLDDEQISSLFDQAMNYARSLEFFDFTLQIFIAIIDRLPTEKIAQAIEIVALKNISNLSAIVSLKLIFYTRLASKLEERYLDKINQTILEGFEQYAPDLAISVLQIFLPRLSQNQYQLFFDKAMAFFDCKECGKWQSGLKIIHSMSIYLSPLQIQQYLRKVGLAISEELDAESTAWYLKNKALLFDKVNPEIQTLMVDTLCQAAHHLDYLVRSTSIHALSYLIVRGNVSSKNIKHKLPEPESEFLTYFLNACEQIKQADALPTISYGISY</sequence>
<reference evidence="2" key="1">
    <citation type="submission" date="2016-07" db="EMBL/GenBank/DDBJ databases">
        <authorList>
            <person name="Florea S."/>
            <person name="Webb J.S."/>
            <person name="Jaromczyk J."/>
            <person name="Schardl C.L."/>
        </authorList>
    </citation>
    <scope>NUCLEOTIDE SEQUENCE [LARGE SCALE GENOMIC DNA]</scope>
    <source>
        <strain evidence="2">CDC-D5610</strain>
    </source>
</reference>